<dbReference type="RefSeq" id="WP_091276638.1">
    <property type="nucleotide sequence ID" value="NZ_FAOZ01000007.1"/>
</dbReference>
<name>A0A0S4QPM7_9ACTN</name>
<proteinExistence type="predicted"/>
<feature type="transmembrane region" description="Helical" evidence="1">
    <location>
        <begin position="143"/>
        <end position="175"/>
    </location>
</feature>
<keyword evidence="1" id="KW-0472">Membrane</keyword>
<dbReference type="Pfam" id="PF06182">
    <property type="entry name" value="ABC2_membrane_6"/>
    <property type="match status" value="1"/>
</dbReference>
<dbReference type="PANTHER" id="PTHR36832">
    <property type="entry name" value="SLR1174 PROTEIN-RELATED"/>
    <property type="match status" value="1"/>
</dbReference>
<dbReference type="Proteomes" id="UP000198802">
    <property type="component" value="Unassembled WGS sequence"/>
</dbReference>
<keyword evidence="1" id="KW-1133">Transmembrane helix</keyword>
<dbReference type="PANTHER" id="PTHR36832:SF2">
    <property type="entry name" value="INTEGRAL MEMBRANE PROTEIN"/>
    <property type="match status" value="1"/>
</dbReference>
<feature type="transmembrane region" description="Helical" evidence="1">
    <location>
        <begin position="182"/>
        <end position="201"/>
    </location>
</feature>
<evidence type="ECO:0000313" key="2">
    <source>
        <dbReference type="EMBL" id="CUU56442.1"/>
    </source>
</evidence>
<sequence length="268" mass="28560">MRATVRVYWLLLVAGFRRQSTYRLAALSGLVTNVTFGLLKVAVLLGAVRAAGGEVGGYDVAQMSTYIWLSQAMLGSVNFWGASEFAERIKDGQVAVDFLRPLDVQAATVTVEVGQGLFAFLPRGVPQLAIGGLVVGMTWPRSVVLVVLGVVSLLMAVVISAATVYLVATAGFWLVETRGVQLVYMVASGFLAGLFVPISLFPRWLELLAQVTPCPSMLMYPVTILADRVDVAGACVLLAVQGFWLVVVGGAGQVLTRAGRRRLEIQGG</sequence>
<evidence type="ECO:0000256" key="1">
    <source>
        <dbReference type="SAM" id="Phobius"/>
    </source>
</evidence>
<reference evidence="3" key="1">
    <citation type="submission" date="2015-11" db="EMBL/GenBank/DDBJ databases">
        <authorList>
            <person name="Varghese N."/>
        </authorList>
    </citation>
    <scope>NUCLEOTIDE SEQUENCE [LARGE SCALE GENOMIC DNA]</scope>
    <source>
        <strain evidence="3">DSM 45899</strain>
    </source>
</reference>
<keyword evidence="3" id="KW-1185">Reference proteome</keyword>
<gene>
    <name evidence="2" type="ORF">Ga0074812_107326</name>
</gene>
<dbReference type="InterPro" id="IPR010390">
    <property type="entry name" value="ABC-2_transporter-like"/>
</dbReference>
<feature type="transmembrane region" description="Helical" evidence="1">
    <location>
        <begin position="231"/>
        <end position="255"/>
    </location>
</feature>
<keyword evidence="1" id="KW-0812">Transmembrane</keyword>
<feature type="transmembrane region" description="Helical" evidence="1">
    <location>
        <begin position="21"/>
        <end position="48"/>
    </location>
</feature>
<evidence type="ECO:0000313" key="3">
    <source>
        <dbReference type="Proteomes" id="UP000198802"/>
    </source>
</evidence>
<protein>
    <submittedName>
        <fullName evidence="2">ABC-2 type transport system permease protein</fullName>
    </submittedName>
</protein>
<accession>A0A0S4QPM7</accession>
<organism evidence="2 3">
    <name type="scientific">Parafrankia irregularis</name>
    <dbReference type="NCBI Taxonomy" id="795642"/>
    <lineage>
        <taxon>Bacteria</taxon>
        <taxon>Bacillati</taxon>
        <taxon>Actinomycetota</taxon>
        <taxon>Actinomycetes</taxon>
        <taxon>Frankiales</taxon>
        <taxon>Frankiaceae</taxon>
        <taxon>Parafrankia</taxon>
    </lineage>
</organism>
<dbReference type="EMBL" id="FAOZ01000007">
    <property type="protein sequence ID" value="CUU56442.1"/>
    <property type="molecule type" value="Genomic_DNA"/>
</dbReference>
<dbReference type="AlphaFoldDB" id="A0A0S4QPM7"/>